<accession>A0A450TTM1</accession>
<sequence length="82" mass="8982">MEIGVYQNGIRPSPIAFGMLPPLARLDEFGGILGSPVGWKLEGRLAGHPYMLFHVISLVPARAGGQEPVRRFDSILIFCFSL</sequence>
<reference evidence="1" key="1">
    <citation type="submission" date="2019-02" db="EMBL/GenBank/DDBJ databases">
        <authorList>
            <person name="Gruber-Vodicka R. H."/>
            <person name="Seah K. B. B."/>
        </authorList>
    </citation>
    <scope>NUCLEOTIDE SEQUENCE</scope>
    <source>
        <strain evidence="1">BECK_BZ106</strain>
    </source>
</reference>
<name>A0A450TTM1_9GAMM</name>
<dbReference type="EMBL" id="CAADFD010000241">
    <property type="protein sequence ID" value="VFJ71900.1"/>
    <property type="molecule type" value="Genomic_DNA"/>
</dbReference>
<dbReference type="AlphaFoldDB" id="A0A450TTM1"/>
<evidence type="ECO:0000313" key="1">
    <source>
        <dbReference type="EMBL" id="VFJ71900.1"/>
    </source>
</evidence>
<gene>
    <name evidence="1" type="ORF">BECKFW1821B_GA0114236_12413</name>
</gene>
<organism evidence="1">
    <name type="scientific">Candidatus Kentrum sp. FW</name>
    <dbReference type="NCBI Taxonomy" id="2126338"/>
    <lineage>
        <taxon>Bacteria</taxon>
        <taxon>Pseudomonadati</taxon>
        <taxon>Pseudomonadota</taxon>
        <taxon>Gammaproteobacteria</taxon>
        <taxon>Candidatus Kentrum</taxon>
    </lineage>
</organism>
<proteinExistence type="predicted"/>
<protein>
    <submittedName>
        <fullName evidence="1">Uncharacterized protein</fullName>
    </submittedName>
</protein>